<dbReference type="Proteomes" id="UP000193228">
    <property type="component" value="Unassembled WGS sequence"/>
</dbReference>
<evidence type="ECO:0000313" key="2">
    <source>
        <dbReference type="Proteomes" id="UP000193228"/>
    </source>
</evidence>
<accession>A0A1X7KDN2</accession>
<dbReference type="RefSeq" id="WP_085483279.1">
    <property type="nucleotide sequence ID" value="NZ_FXAT01000003.1"/>
</dbReference>
<name>A0A1X7KDN2_9BURK</name>
<gene>
    <name evidence="1" type="ORF">SAMN06265784_103665</name>
</gene>
<evidence type="ECO:0000313" key="1">
    <source>
        <dbReference type="EMBL" id="SMG39354.1"/>
    </source>
</evidence>
<dbReference type="OrthoDB" id="3788717at2"/>
<sequence>MANLFEGLWKKAVAFYDSMRGRYRVAVVDELPDRLASKTVYAVGEDGQYWLAALTCPCGCGDTIQLSMMQGQRPRWTLVERHMRFPTLAPSVDRTVGCKSHFFVRGGRIQWCQ</sequence>
<dbReference type="STRING" id="1515439.SAMN06265784_103665"/>
<dbReference type="InterPro" id="IPR045384">
    <property type="entry name" value="DUF6527"/>
</dbReference>
<dbReference type="Pfam" id="PF20137">
    <property type="entry name" value="BubE"/>
    <property type="match status" value="1"/>
</dbReference>
<keyword evidence="2" id="KW-1185">Reference proteome</keyword>
<proteinExistence type="predicted"/>
<dbReference type="AlphaFoldDB" id="A0A1X7KDN2"/>
<dbReference type="EMBL" id="FXAT01000003">
    <property type="protein sequence ID" value="SMG39354.1"/>
    <property type="molecule type" value="Genomic_DNA"/>
</dbReference>
<reference evidence="2" key="1">
    <citation type="submission" date="2017-04" db="EMBL/GenBank/DDBJ databases">
        <authorList>
            <person name="Varghese N."/>
            <person name="Submissions S."/>
        </authorList>
    </citation>
    <scope>NUCLEOTIDE SEQUENCE [LARGE SCALE GENOMIC DNA]</scope>
    <source>
        <strain evidence="2">LMG 29540</strain>
    </source>
</reference>
<organism evidence="1 2">
    <name type="scientific">Paraburkholderia susongensis</name>
    <dbReference type="NCBI Taxonomy" id="1515439"/>
    <lineage>
        <taxon>Bacteria</taxon>
        <taxon>Pseudomonadati</taxon>
        <taxon>Pseudomonadota</taxon>
        <taxon>Betaproteobacteria</taxon>
        <taxon>Burkholderiales</taxon>
        <taxon>Burkholderiaceae</taxon>
        <taxon>Paraburkholderia</taxon>
    </lineage>
</organism>
<protein>
    <submittedName>
        <fullName evidence="1">Uncharacterized protein</fullName>
    </submittedName>
</protein>